<keyword evidence="2" id="KW-0949">S-adenosyl-L-methionine</keyword>
<evidence type="ECO:0000256" key="2">
    <source>
        <dbReference type="ARBA" id="ARBA00022691"/>
    </source>
</evidence>
<protein>
    <submittedName>
        <fullName evidence="9">QueE-like radical SAM domain</fullName>
    </submittedName>
</protein>
<accession>A0AAU8EFE6</accession>
<evidence type="ECO:0000256" key="3">
    <source>
        <dbReference type="ARBA" id="ARBA00022723"/>
    </source>
</evidence>
<dbReference type="GO" id="GO:0016829">
    <property type="term" value="F:lyase activity"/>
    <property type="evidence" value="ECO:0007669"/>
    <property type="project" value="UniProtKB-KW"/>
</dbReference>
<evidence type="ECO:0000256" key="6">
    <source>
        <dbReference type="ARBA" id="ARBA00023014"/>
    </source>
</evidence>
<dbReference type="CDD" id="cd01335">
    <property type="entry name" value="Radical_SAM"/>
    <property type="match status" value="1"/>
</dbReference>
<proteinExistence type="inferred from homology"/>
<keyword evidence="5" id="KW-0408">Iron</keyword>
<dbReference type="InterPro" id="IPR007197">
    <property type="entry name" value="rSAM"/>
</dbReference>
<dbReference type="InterPro" id="IPR013785">
    <property type="entry name" value="Aldolase_TIM"/>
</dbReference>
<evidence type="ECO:0000256" key="5">
    <source>
        <dbReference type="ARBA" id="ARBA00023004"/>
    </source>
</evidence>
<dbReference type="SUPFAM" id="SSF102114">
    <property type="entry name" value="Radical SAM enzymes"/>
    <property type="match status" value="1"/>
</dbReference>
<evidence type="ECO:0000259" key="8">
    <source>
        <dbReference type="PROSITE" id="PS51918"/>
    </source>
</evidence>
<gene>
    <name evidence="9" type="ORF">vBKpn2P2_54</name>
</gene>
<dbReference type="PIRSF" id="PIRSF000370">
    <property type="entry name" value="QueE"/>
    <property type="match status" value="1"/>
</dbReference>
<dbReference type="InterPro" id="IPR024924">
    <property type="entry name" value="7-CO-7-deazaguanine_synth-like"/>
</dbReference>
<dbReference type="EMBL" id="PP848851">
    <property type="protein sequence ID" value="XCG96902.1"/>
    <property type="molecule type" value="Genomic_DNA"/>
</dbReference>
<sequence length="254" mass="28714">MSAILHLSYLQALRIIHREHTMKLNTQEPEKIDRDRHLDVHSIFHTIQGEGPYCGHPAVFIRLAGCNLQCPGCDTEYTKGRQRMMHHQILEEVRAKRGDAKTSLIVITGGEPFRQPEVVSLINWLIDTKGFKVQIETNGTMQIPLELHHEATVVCSPKAAKIHPSVAARANAFKYVLQAGNMREEDGLPLQALMHRATPHIARPPVHYRGPIYLQPMDEQNAAANKRNIQAVVASCQLHGYIVQLQVHKYLEVE</sequence>
<evidence type="ECO:0000256" key="4">
    <source>
        <dbReference type="ARBA" id="ARBA00022842"/>
    </source>
</evidence>
<dbReference type="SFLD" id="SFLDS00029">
    <property type="entry name" value="Radical_SAM"/>
    <property type="match status" value="1"/>
</dbReference>
<keyword evidence="6" id="KW-0411">Iron-sulfur</keyword>
<dbReference type="Gene3D" id="3.20.20.70">
    <property type="entry name" value="Aldolase class I"/>
    <property type="match status" value="1"/>
</dbReference>
<evidence type="ECO:0000256" key="1">
    <source>
        <dbReference type="ARBA" id="ARBA00022485"/>
    </source>
</evidence>
<keyword evidence="7" id="KW-0456">Lyase</keyword>
<dbReference type="GO" id="GO:0046872">
    <property type="term" value="F:metal ion binding"/>
    <property type="evidence" value="ECO:0007669"/>
    <property type="project" value="UniProtKB-KW"/>
</dbReference>
<keyword evidence="3" id="KW-0479">Metal-binding</keyword>
<dbReference type="Pfam" id="PF04055">
    <property type="entry name" value="Radical_SAM"/>
    <property type="match status" value="1"/>
</dbReference>
<dbReference type="PANTHER" id="PTHR42836:SF1">
    <property type="entry name" value="7-CARBOXY-7-DEAZAGUANINE SYNTHASE"/>
    <property type="match status" value="1"/>
</dbReference>
<feature type="domain" description="Radical SAM core" evidence="8">
    <location>
        <begin position="53"/>
        <end position="254"/>
    </location>
</feature>
<reference evidence="9" key="1">
    <citation type="submission" date="2024-05" db="EMBL/GenBank/DDBJ databases">
        <authorList>
            <person name="Ferriol-Gonzalez C."/>
            <person name="Concha-Eloko R."/>
            <person name="Bernabeu-Gimeno M."/>
            <person name="Fernandez-Cuenca F."/>
            <person name="Canada-Garcia J.E."/>
            <person name="Garcia-Cobos S."/>
            <person name="Sanjuan R."/>
            <person name="Domingo-Calap P."/>
        </authorList>
    </citation>
    <scope>NUCLEOTIDE SEQUENCE</scope>
</reference>
<dbReference type="InterPro" id="IPR058240">
    <property type="entry name" value="rSAM_sf"/>
</dbReference>
<dbReference type="PANTHER" id="PTHR42836">
    <property type="entry name" value="7-CARBOXY-7-DEAZAGUANINE SYNTHASE"/>
    <property type="match status" value="1"/>
</dbReference>
<dbReference type="GO" id="GO:0051539">
    <property type="term" value="F:4 iron, 4 sulfur cluster binding"/>
    <property type="evidence" value="ECO:0007669"/>
    <property type="project" value="UniProtKB-KW"/>
</dbReference>
<keyword evidence="4" id="KW-0460">Magnesium</keyword>
<organism evidence="9">
    <name type="scientific">Klebsiella phage vB_Kpn2-P2</name>
    <dbReference type="NCBI Taxonomy" id="3230849"/>
    <lineage>
        <taxon>Viruses</taxon>
    </lineage>
</organism>
<evidence type="ECO:0000313" key="9">
    <source>
        <dbReference type="EMBL" id="XCG96902.1"/>
    </source>
</evidence>
<evidence type="ECO:0000256" key="7">
    <source>
        <dbReference type="ARBA" id="ARBA00023239"/>
    </source>
</evidence>
<name>A0AAU8EFE6_9VIRU</name>
<keyword evidence="1" id="KW-0004">4Fe-4S</keyword>
<dbReference type="HAMAP" id="MF_00917">
    <property type="entry name" value="QueE"/>
    <property type="match status" value="1"/>
</dbReference>
<dbReference type="PROSITE" id="PS51918">
    <property type="entry name" value="RADICAL_SAM"/>
    <property type="match status" value="1"/>
</dbReference>